<comment type="caution">
    <text evidence="1">The sequence shown here is derived from an EMBL/GenBank/DDBJ whole genome shotgun (WGS) entry which is preliminary data.</text>
</comment>
<organism evidence="1">
    <name type="scientific">Hexamita inflata</name>
    <dbReference type="NCBI Taxonomy" id="28002"/>
    <lineage>
        <taxon>Eukaryota</taxon>
        <taxon>Metamonada</taxon>
        <taxon>Diplomonadida</taxon>
        <taxon>Hexamitidae</taxon>
        <taxon>Hexamitinae</taxon>
        <taxon>Hexamita</taxon>
    </lineage>
</organism>
<name>A0AA86PXT9_9EUKA</name>
<proteinExistence type="predicted"/>
<dbReference type="Proteomes" id="UP001642409">
    <property type="component" value="Unassembled WGS sequence"/>
</dbReference>
<dbReference type="EMBL" id="CAXDID020000247">
    <property type="protein sequence ID" value="CAL6063660.1"/>
    <property type="molecule type" value="Genomic_DNA"/>
</dbReference>
<protein>
    <submittedName>
        <fullName evidence="2">Hypothetical_protein</fullName>
    </submittedName>
</protein>
<sequence length="108" mass="12231">MIIQSLKNVNQSYDVNMIYIYVNIAEVSLSKVNEPEQEETDQRVMTLFPALNLEALRFAANTLVPTFIPAILKIVTKITSEVNKVSSSAELTQVVWKLFKVTILEDEV</sequence>
<accession>A0AA86PXT9</accession>
<reference evidence="1" key="1">
    <citation type="submission" date="2023-06" db="EMBL/GenBank/DDBJ databases">
        <authorList>
            <person name="Kurt Z."/>
        </authorList>
    </citation>
    <scope>NUCLEOTIDE SEQUENCE</scope>
</reference>
<evidence type="ECO:0000313" key="1">
    <source>
        <dbReference type="EMBL" id="CAI9947213.1"/>
    </source>
</evidence>
<reference evidence="2 3" key="2">
    <citation type="submission" date="2024-07" db="EMBL/GenBank/DDBJ databases">
        <authorList>
            <person name="Akdeniz Z."/>
        </authorList>
    </citation>
    <scope>NUCLEOTIDE SEQUENCE [LARGE SCALE GENOMIC DNA]</scope>
</reference>
<evidence type="ECO:0000313" key="3">
    <source>
        <dbReference type="Proteomes" id="UP001642409"/>
    </source>
</evidence>
<evidence type="ECO:0000313" key="2">
    <source>
        <dbReference type="EMBL" id="CAL6063660.1"/>
    </source>
</evidence>
<dbReference type="EMBL" id="CATOUU010000774">
    <property type="protein sequence ID" value="CAI9947213.1"/>
    <property type="molecule type" value="Genomic_DNA"/>
</dbReference>
<dbReference type="AlphaFoldDB" id="A0AA86PXT9"/>
<gene>
    <name evidence="1" type="ORF">HINF_LOCUS34858</name>
    <name evidence="2" type="ORF">HINF_LOCUS50979</name>
</gene>
<keyword evidence="3" id="KW-1185">Reference proteome</keyword>